<dbReference type="InterPro" id="IPR011992">
    <property type="entry name" value="EF-hand-dom_pair"/>
</dbReference>
<feature type="domain" description="EF-hand" evidence="5">
    <location>
        <begin position="175"/>
        <end position="210"/>
    </location>
</feature>
<dbReference type="PROSITE" id="PS00018">
    <property type="entry name" value="EF_HAND_1"/>
    <property type="match status" value="4"/>
</dbReference>
<keyword evidence="3" id="KW-0106">Calcium</keyword>
<dbReference type="OrthoDB" id="293868at2759"/>
<keyword evidence="4" id="KW-0732">Signal</keyword>
<dbReference type="InterPro" id="IPR002048">
    <property type="entry name" value="EF_hand_dom"/>
</dbReference>
<keyword evidence="2" id="KW-0677">Repeat</keyword>
<evidence type="ECO:0000313" key="7">
    <source>
        <dbReference type="Proteomes" id="UP000811246"/>
    </source>
</evidence>
<evidence type="ECO:0000256" key="1">
    <source>
        <dbReference type="ARBA" id="ARBA00022723"/>
    </source>
</evidence>
<dbReference type="InterPro" id="IPR018247">
    <property type="entry name" value="EF_Hand_1_Ca_BS"/>
</dbReference>
<dbReference type="GO" id="GO:0005783">
    <property type="term" value="C:endoplasmic reticulum"/>
    <property type="evidence" value="ECO:0007669"/>
    <property type="project" value="TreeGrafter"/>
</dbReference>
<dbReference type="SUPFAM" id="SSF47473">
    <property type="entry name" value="EF-hand"/>
    <property type="match status" value="2"/>
</dbReference>
<sequence length="349" mass="39959">MAKTVFCTLLAIAFIVLIIMVFSPASQQGQDRPGALHRRLGHNFSVSTFDPLVAKIERLAEKNELGGPVNPLILKDDSLAEEVAEAREYFSEGKLNVTLRLMVLFPFLDTAPNDGVVSFKELEGWIAQQAHDRLNYRTEKELALRDKDGDGAISFREYLPHFSNEDIEKNGMEHGEAGWWKVQLENADADQNGSLSFDEFKDFLHPEDSSNEKVKNWILTEKIKLMDQDGDWKLSFPEFLEQAHDILKNYVDFETAGAHVPTAEENFAMLDVDNDKFLAVEELKPILHYLHPGELSYAKYYSSHLIRQADDNKDGNLSLDEMLNHDHIFYNTVYDESNEDLDEDYHDEL</sequence>
<reference evidence="6" key="1">
    <citation type="submission" date="2021-01" db="EMBL/GenBank/DDBJ databases">
        <authorList>
            <person name="Lovell J.T."/>
            <person name="Bentley N."/>
            <person name="Bhattarai G."/>
            <person name="Jenkins J.W."/>
            <person name="Sreedasyam A."/>
            <person name="Alarcon Y."/>
            <person name="Bock C."/>
            <person name="Boston L."/>
            <person name="Carlson J."/>
            <person name="Cervantes K."/>
            <person name="Clermont K."/>
            <person name="Krom N."/>
            <person name="Kubenka K."/>
            <person name="Mamidi S."/>
            <person name="Mattison C."/>
            <person name="Monteros M."/>
            <person name="Pisani C."/>
            <person name="Plott C."/>
            <person name="Rajasekar S."/>
            <person name="Rhein H.S."/>
            <person name="Rohla C."/>
            <person name="Song M."/>
            <person name="Hilaire R.S."/>
            <person name="Shu S."/>
            <person name="Wells L."/>
            <person name="Wang X."/>
            <person name="Webber J."/>
            <person name="Heerema R.J."/>
            <person name="Klein P."/>
            <person name="Conner P."/>
            <person name="Grauke L."/>
            <person name="Grimwood J."/>
            <person name="Schmutz J."/>
            <person name="Randall J.J."/>
        </authorList>
    </citation>
    <scope>NUCLEOTIDE SEQUENCE</scope>
    <source>
        <tissue evidence="6">Leaf</tissue>
    </source>
</reference>
<dbReference type="Gene3D" id="1.10.238.10">
    <property type="entry name" value="EF-hand"/>
    <property type="match status" value="2"/>
</dbReference>
<dbReference type="EMBL" id="CM031830">
    <property type="protein sequence ID" value="KAG6707688.1"/>
    <property type="molecule type" value="Genomic_DNA"/>
</dbReference>
<dbReference type="Pfam" id="PF13202">
    <property type="entry name" value="EF-hand_5"/>
    <property type="match status" value="2"/>
</dbReference>
<dbReference type="SMART" id="SM00054">
    <property type="entry name" value="EFh"/>
    <property type="match status" value="4"/>
</dbReference>
<keyword evidence="1" id="KW-0479">Metal-binding</keyword>
<evidence type="ECO:0000259" key="5">
    <source>
        <dbReference type="PROSITE" id="PS50222"/>
    </source>
</evidence>
<dbReference type="GO" id="GO:0005509">
    <property type="term" value="F:calcium ion binding"/>
    <property type="evidence" value="ECO:0007669"/>
    <property type="project" value="InterPro"/>
</dbReference>
<dbReference type="Proteomes" id="UP000811246">
    <property type="component" value="Chromosome 6"/>
</dbReference>
<evidence type="ECO:0000313" key="6">
    <source>
        <dbReference type="EMBL" id="KAG6707688.1"/>
    </source>
</evidence>
<dbReference type="PANTHER" id="PTHR10827:SF98">
    <property type="entry name" value="45 KDA CALCIUM-BINDING PROTEIN"/>
    <property type="match status" value="1"/>
</dbReference>
<evidence type="ECO:0000256" key="4">
    <source>
        <dbReference type="SAM" id="SignalP"/>
    </source>
</evidence>
<dbReference type="PANTHER" id="PTHR10827">
    <property type="entry name" value="RETICULOCALBIN"/>
    <property type="match status" value="1"/>
</dbReference>
<feature type="domain" description="EF-hand" evidence="5">
    <location>
        <begin position="219"/>
        <end position="249"/>
    </location>
</feature>
<protein>
    <recommendedName>
        <fullName evidence="5">EF-hand domain-containing protein</fullName>
    </recommendedName>
</protein>
<accession>A0A922ETL7</accession>
<comment type="caution">
    <text evidence="6">The sequence shown here is derived from an EMBL/GenBank/DDBJ whole genome shotgun (WGS) entry which is preliminary data.</text>
</comment>
<feature type="signal peptide" evidence="4">
    <location>
        <begin position="1"/>
        <end position="27"/>
    </location>
</feature>
<proteinExistence type="predicted"/>
<gene>
    <name evidence="6" type="ORF">I3842_06G044400</name>
</gene>
<dbReference type="PROSITE" id="PS50222">
    <property type="entry name" value="EF_HAND_2"/>
    <property type="match status" value="2"/>
</dbReference>
<dbReference type="FunFam" id="1.10.238.10:FF:000297">
    <property type="entry name" value="Calcium-binding EF hand family protein"/>
    <property type="match status" value="1"/>
</dbReference>
<evidence type="ECO:0000256" key="3">
    <source>
        <dbReference type="ARBA" id="ARBA00022837"/>
    </source>
</evidence>
<name>A0A922ETL7_CARIL</name>
<dbReference type="AlphaFoldDB" id="A0A922ETL7"/>
<evidence type="ECO:0000256" key="2">
    <source>
        <dbReference type="ARBA" id="ARBA00022737"/>
    </source>
</evidence>
<feature type="chain" id="PRO_5037680298" description="EF-hand domain-containing protein" evidence="4">
    <location>
        <begin position="28"/>
        <end position="349"/>
    </location>
</feature>
<organism evidence="6 7">
    <name type="scientific">Carya illinoinensis</name>
    <name type="common">Pecan</name>
    <dbReference type="NCBI Taxonomy" id="32201"/>
    <lineage>
        <taxon>Eukaryota</taxon>
        <taxon>Viridiplantae</taxon>
        <taxon>Streptophyta</taxon>
        <taxon>Embryophyta</taxon>
        <taxon>Tracheophyta</taxon>
        <taxon>Spermatophyta</taxon>
        <taxon>Magnoliopsida</taxon>
        <taxon>eudicotyledons</taxon>
        <taxon>Gunneridae</taxon>
        <taxon>Pentapetalae</taxon>
        <taxon>rosids</taxon>
        <taxon>fabids</taxon>
        <taxon>Fagales</taxon>
        <taxon>Juglandaceae</taxon>
        <taxon>Carya</taxon>
    </lineage>
</organism>